<evidence type="ECO:0008006" key="4">
    <source>
        <dbReference type="Google" id="ProtNLM"/>
    </source>
</evidence>
<keyword evidence="1" id="KW-1133">Transmembrane helix</keyword>
<dbReference type="GeneID" id="28726654"/>
<protein>
    <recommendedName>
        <fullName evidence="4">Peroxisomal biogenesis factor 11</fullName>
    </recommendedName>
</protein>
<dbReference type="EMBL" id="LGAV01000006">
    <property type="protein sequence ID" value="KOS13336.1"/>
    <property type="molecule type" value="Genomic_DNA"/>
</dbReference>
<reference evidence="2 3" key="1">
    <citation type="submission" date="2015-07" db="EMBL/GenBank/DDBJ databases">
        <title>Draft Genome Sequence of Malassezia furfur CBS1878 and Malassezia pachydermatis CBS1879.</title>
        <authorList>
            <person name="Triana S."/>
            <person name="Ohm R."/>
            <person name="Gonzalez A."/>
            <person name="DeCock H."/>
            <person name="Restrepo S."/>
            <person name="Celis A."/>
        </authorList>
    </citation>
    <scope>NUCLEOTIDE SEQUENCE [LARGE SCALE GENOMIC DNA]</scope>
    <source>
        <strain evidence="2 3">CBS 1879</strain>
    </source>
</reference>
<evidence type="ECO:0000313" key="2">
    <source>
        <dbReference type="EMBL" id="KOS13336.1"/>
    </source>
</evidence>
<feature type="transmembrane region" description="Helical" evidence="1">
    <location>
        <begin position="189"/>
        <end position="207"/>
    </location>
</feature>
<accession>A0A0M8MIU9</accession>
<keyword evidence="1" id="KW-0472">Membrane</keyword>
<dbReference type="VEuPathDB" id="FungiDB:Malapachy_0250"/>
<gene>
    <name evidence="2" type="ORF">Malapachy_0250</name>
</gene>
<evidence type="ECO:0000256" key="1">
    <source>
        <dbReference type="SAM" id="Phobius"/>
    </source>
</evidence>
<evidence type="ECO:0000313" key="3">
    <source>
        <dbReference type="Proteomes" id="UP000037751"/>
    </source>
</evidence>
<dbReference type="RefSeq" id="XP_017990968.1">
    <property type="nucleotide sequence ID" value="XM_018134779.1"/>
</dbReference>
<dbReference type="Proteomes" id="UP000037751">
    <property type="component" value="Unassembled WGS sequence"/>
</dbReference>
<dbReference type="AlphaFoldDB" id="A0A0M8MIU9"/>
<proteinExistence type="predicted"/>
<comment type="caution">
    <text evidence="2">The sequence shown here is derived from an EMBL/GenBank/DDBJ whole genome shotgun (WGS) entry which is preliminary data.</text>
</comment>
<name>A0A0M8MIU9_9BASI</name>
<keyword evidence="1" id="KW-0812">Transmembrane</keyword>
<dbReference type="OrthoDB" id="3364318at2759"/>
<sequence length="324" mass="37109">MSSSEVLSVKRPFPLAKPVIQSIRNHGDLWKHFLTWEAADNGLQALRFSLLLMHVHARLRRPRKAWEIVSNPTGFVVTRLLTSPQHKALGRALLLASEGVANIRRLALLTLWIYTCTKELLARLRTGEDLVEEPPTAIEQFASLGEVTAHVGESFDVAAFLGGSGLFWLAFGMPLKVEFPPWFQRRRRGLERIGVFVTLVSLVLQLYTVHLRRKAITTTMFRNVRAMQSEMKRIDEDTTMSKKMVSSARERVEHEYTAFASQRRRLRWLGIERLCLYSDSIFTILEAWAPDEDKEMLEASTGLIASVLRLLRLWNEVRFGPLDI</sequence>
<organism evidence="2 3">
    <name type="scientific">Malassezia pachydermatis</name>
    <dbReference type="NCBI Taxonomy" id="77020"/>
    <lineage>
        <taxon>Eukaryota</taxon>
        <taxon>Fungi</taxon>
        <taxon>Dikarya</taxon>
        <taxon>Basidiomycota</taxon>
        <taxon>Ustilaginomycotina</taxon>
        <taxon>Malasseziomycetes</taxon>
        <taxon>Malasseziales</taxon>
        <taxon>Malasseziaceae</taxon>
        <taxon>Malassezia</taxon>
    </lineage>
</organism>
<keyword evidence="3" id="KW-1185">Reference proteome</keyword>